<dbReference type="Gene3D" id="3.10.450.40">
    <property type="match status" value="1"/>
</dbReference>
<dbReference type="AlphaFoldDB" id="A0A497Y781"/>
<dbReference type="InterPro" id="IPR007048">
    <property type="entry name" value="IraD/Gp25-like"/>
</dbReference>
<comment type="caution">
    <text evidence="2">The sequence shown here is derived from an EMBL/GenBank/DDBJ whole genome shotgun (WGS) entry which is preliminary data.</text>
</comment>
<reference evidence="2 4" key="1">
    <citation type="submission" date="2018-10" db="EMBL/GenBank/DDBJ databases">
        <title>Genomic Encyclopedia of Archaeal and Bacterial Type Strains, Phase II (KMG-II): from individual species to whole genera.</title>
        <authorList>
            <person name="Goeker M."/>
        </authorList>
    </citation>
    <scope>NUCLEOTIDE SEQUENCE [LARGE SCALE GENOMIC DNA]</scope>
    <source>
        <strain evidence="2 4">DSM 19624</strain>
    </source>
</reference>
<evidence type="ECO:0000313" key="3">
    <source>
        <dbReference type="EMBL" id="TFB30771.1"/>
    </source>
</evidence>
<evidence type="ECO:0000259" key="1">
    <source>
        <dbReference type="Pfam" id="PF04965"/>
    </source>
</evidence>
<name>A0A497Y781_9SPHI</name>
<accession>A0A497Y781</accession>
<dbReference type="RefSeq" id="WP_121282017.1">
    <property type="nucleotide sequence ID" value="NZ_RCCK01000010.1"/>
</dbReference>
<dbReference type="OrthoDB" id="9802846at2"/>
<evidence type="ECO:0000313" key="5">
    <source>
        <dbReference type="Proteomes" id="UP000297429"/>
    </source>
</evidence>
<dbReference type="Proteomes" id="UP000273898">
    <property type="component" value="Unassembled WGS sequence"/>
</dbReference>
<dbReference type="EMBL" id="SOPX01000002">
    <property type="protein sequence ID" value="TFB30771.1"/>
    <property type="molecule type" value="Genomic_DNA"/>
</dbReference>
<dbReference type="Pfam" id="PF04965">
    <property type="entry name" value="GPW_gp25"/>
    <property type="match status" value="1"/>
</dbReference>
<organism evidence="2 4">
    <name type="scientific">Pedobacter alluvionis</name>
    <dbReference type="NCBI Taxonomy" id="475253"/>
    <lineage>
        <taxon>Bacteria</taxon>
        <taxon>Pseudomonadati</taxon>
        <taxon>Bacteroidota</taxon>
        <taxon>Sphingobacteriia</taxon>
        <taxon>Sphingobacteriales</taxon>
        <taxon>Sphingobacteriaceae</taxon>
        <taxon>Pedobacter</taxon>
    </lineage>
</organism>
<feature type="domain" description="IraD/Gp25-like" evidence="1">
    <location>
        <begin position="30"/>
        <end position="119"/>
    </location>
</feature>
<dbReference type="EMBL" id="RCCK01000010">
    <property type="protein sequence ID" value="RLJ79422.1"/>
    <property type="molecule type" value="Genomic_DNA"/>
</dbReference>
<protein>
    <recommendedName>
        <fullName evidence="1">IraD/Gp25-like domain-containing protein</fullName>
    </recommendedName>
</protein>
<reference evidence="3 5" key="2">
    <citation type="submission" date="2019-03" db="EMBL/GenBank/DDBJ databases">
        <authorList>
            <person name="He R.-H."/>
        </authorList>
    </citation>
    <scope>NUCLEOTIDE SEQUENCE [LARGE SCALE GENOMIC DNA]</scope>
    <source>
        <strain evidence="3 5">DSM 19624</strain>
    </source>
</reference>
<keyword evidence="5" id="KW-1185">Reference proteome</keyword>
<dbReference type="SUPFAM" id="SSF160719">
    <property type="entry name" value="gpW/gp25-like"/>
    <property type="match status" value="1"/>
</dbReference>
<evidence type="ECO:0000313" key="4">
    <source>
        <dbReference type="Proteomes" id="UP000273898"/>
    </source>
</evidence>
<sequence>MENKNAFLGQGWSFPPEFFAGGAGIEMVAGEEDIKQSLGILLTTAMNERVMFPNYGCDLSRYQFAEIGQGLINSLAATVSDAILLNEPRIIVEQVDVTQDDDEMGLLLISVEYVIMSTNNRYNMVYPFYINEASK</sequence>
<evidence type="ECO:0000313" key="2">
    <source>
        <dbReference type="EMBL" id="RLJ79422.1"/>
    </source>
</evidence>
<gene>
    <name evidence="2" type="ORF">BCL90_0115</name>
    <name evidence="3" type="ORF">E3V97_09030</name>
</gene>
<dbReference type="Proteomes" id="UP000297429">
    <property type="component" value="Unassembled WGS sequence"/>
</dbReference>
<proteinExistence type="predicted"/>